<sequence>MAFNKTQNILCMLLYCGLLSFNEFKSEGWYSLGQFRTKCTQSNELSTELSRILVKYTNGTSLAKLPDTDPYQKTCSEGIS</sequence>
<evidence type="ECO:0000313" key="2">
    <source>
        <dbReference type="EMBL" id="CAF2025800.1"/>
    </source>
</evidence>
<proteinExistence type="predicted"/>
<dbReference type="EMBL" id="HG994371">
    <property type="protein sequence ID" value="CAF2025800.1"/>
    <property type="molecule type" value="Genomic_DNA"/>
</dbReference>
<dbReference type="AlphaFoldDB" id="A0A816MY68"/>
<gene>
    <name evidence="2" type="ORF">DARMORV10_C07P50760.1</name>
</gene>
<name>A0A816MY68_BRANA</name>
<accession>A0A816MY68</accession>
<feature type="signal peptide" evidence="1">
    <location>
        <begin position="1"/>
        <end position="28"/>
    </location>
</feature>
<dbReference type="Proteomes" id="UP001295469">
    <property type="component" value="Chromosome C07"/>
</dbReference>
<dbReference type="Gramene" id="CDY01637">
    <property type="protein sequence ID" value="CDY01637"/>
    <property type="gene ID" value="GSBRNA2T00112693001"/>
</dbReference>
<evidence type="ECO:0000256" key="1">
    <source>
        <dbReference type="SAM" id="SignalP"/>
    </source>
</evidence>
<organism evidence="2">
    <name type="scientific">Brassica napus</name>
    <name type="common">Rape</name>
    <dbReference type="NCBI Taxonomy" id="3708"/>
    <lineage>
        <taxon>Eukaryota</taxon>
        <taxon>Viridiplantae</taxon>
        <taxon>Streptophyta</taxon>
        <taxon>Embryophyta</taxon>
        <taxon>Tracheophyta</taxon>
        <taxon>Spermatophyta</taxon>
        <taxon>Magnoliopsida</taxon>
        <taxon>eudicotyledons</taxon>
        <taxon>Gunneridae</taxon>
        <taxon>Pentapetalae</taxon>
        <taxon>rosids</taxon>
        <taxon>malvids</taxon>
        <taxon>Brassicales</taxon>
        <taxon>Brassicaceae</taxon>
        <taxon>Brassiceae</taxon>
        <taxon>Brassica</taxon>
    </lineage>
</organism>
<feature type="chain" id="PRO_5032740202" evidence="1">
    <location>
        <begin position="29"/>
        <end position="80"/>
    </location>
</feature>
<keyword evidence="1" id="KW-0732">Signal</keyword>
<reference evidence="2" key="1">
    <citation type="submission" date="2021-01" db="EMBL/GenBank/DDBJ databases">
        <authorList>
            <consortium name="Genoscope - CEA"/>
            <person name="William W."/>
        </authorList>
    </citation>
    <scope>NUCLEOTIDE SEQUENCE</scope>
</reference>
<protein>
    <submittedName>
        <fullName evidence="2">(rape) hypothetical protein</fullName>
    </submittedName>
</protein>